<dbReference type="Gene3D" id="1.20.1110.10">
    <property type="entry name" value="Calcium-transporting ATPase, transmembrane domain"/>
    <property type="match status" value="1"/>
</dbReference>
<keyword evidence="11 14" id="KW-1133">Transmembrane helix</keyword>
<evidence type="ECO:0000256" key="13">
    <source>
        <dbReference type="ARBA" id="ARBA00023136"/>
    </source>
</evidence>
<dbReference type="EC" id="7.2.2.10" evidence="2"/>
<dbReference type="RefSeq" id="XP_003062749.1">
    <property type="nucleotide sequence ID" value="XM_003062703.1"/>
</dbReference>
<dbReference type="InterPro" id="IPR059000">
    <property type="entry name" value="ATPase_P-type_domA"/>
</dbReference>
<keyword evidence="3" id="KW-0813">Transport</keyword>
<sequence length="1079" mass="114222">MPPKKGKTPSKATAAKKGASAASALAAPWAASASDVASAHGVDPANGLTSAAARDALARHGPNELDKEDGKPLWKLVLEQFDDALVKILLAAAAVSFALVWVEDRAPGAPIDLVDFVEPGVILLILILNAIVGVWQESNAENALEALKEMQSDTARVLRDGKWDHAFQARDLVPGDVVEVRTGDRVPADARVVTLKTATIRLEQASLTGESVAVNKDIDAIDDPDAELQAKGCMLFGGTAASQGACVAIVTHTGMRTEIGKIQAQIQAASEEEEDTPLKQKLDRFGDQLTWGIGLVCLFVWLMNYQFFISWKRAPGSFVPYDVEFNFAKCTFYFKIAVALAVAAIPEGLPAVITTCLALGTRKMAKKNAIVRKLQSVETLGCTSVICSDKTGTLTTNNMSAVKLVVPTIKPDVLKTYDVTGTSYDASDGAVVGAPKPTKSKPLDASLAAVSKVCRGCNDAVIEMDAHGHAKCAGQPTEGALRVLASKLERGAKTKDDDFKKMATLEFDRDRKSMSVVIAPTGGGKANANANELLVKGAPEHVLERCAFVQLPNGDVVPLTKAARAAVVKRAETMSADALRCLALATKSGASLGALASYDGATTHAAHASLADASGYAAIESDLVFVGLAGLRDPPRPEVRGAVAACASAGIRVVVITGDNRLTAEAICVDIGVFDSAEDVAGRSFTGREFGAMTKAKQFAALTAPGGCVCSRAEPKHKQDIVRLLKERGEIVAMTGDGVNDAPALKLADIGIAMGITGTAVAKEASDMVLADDNFSSIVDAISEGRSIYNNMKAFIRYMISSNVGEVVSIFLTAALGMPEGLIPVQLLWVNLVTDGPPATALGFNPPDVDIMTKTPRKKDEDLISAWALVRYLVVGLYVGAATVGVFAVWYTRSSFLGIDLSGDGHTTVTWHQLSHWGDCASWGSSFKGGKYSAGGATFDYTSPANKCDYFTEGKAKASTLSLTTLVVIEMFNACNALSEDISLFVMPPWINPWLMVAMFSSFALHFLILYVPALATIFSIVPLDANEWALVCACAAPVWLIDEVLKFIGRNFIMEGKTTTEKQKKPAAKKVAAAKKKN</sequence>
<evidence type="ECO:0000259" key="15">
    <source>
        <dbReference type="SMART" id="SM00831"/>
    </source>
</evidence>
<evidence type="ECO:0000256" key="2">
    <source>
        <dbReference type="ARBA" id="ARBA00012790"/>
    </source>
</evidence>
<dbReference type="Gene3D" id="3.40.50.1000">
    <property type="entry name" value="HAD superfamily/HAD-like"/>
    <property type="match status" value="1"/>
</dbReference>
<dbReference type="OMA" id="VCCGQFD"/>
<dbReference type="SMART" id="SM00831">
    <property type="entry name" value="Cation_ATPase_N"/>
    <property type="match status" value="1"/>
</dbReference>
<dbReference type="KEGG" id="mpp:MICPUCDRAFT_36018"/>
<evidence type="ECO:0000256" key="11">
    <source>
        <dbReference type="ARBA" id="ARBA00022989"/>
    </source>
</evidence>
<reference evidence="16 17" key="1">
    <citation type="journal article" date="2009" name="Science">
        <title>Green evolution and dynamic adaptations revealed by genomes of the marine picoeukaryotes Micromonas.</title>
        <authorList>
            <person name="Worden A.Z."/>
            <person name="Lee J.H."/>
            <person name="Mock T."/>
            <person name="Rouze P."/>
            <person name="Simmons M.P."/>
            <person name="Aerts A.L."/>
            <person name="Allen A.E."/>
            <person name="Cuvelier M.L."/>
            <person name="Derelle E."/>
            <person name="Everett M.V."/>
            <person name="Foulon E."/>
            <person name="Grimwood J."/>
            <person name="Gundlach H."/>
            <person name="Henrissat B."/>
            <person name="Napoli C."/>
            <person name="McDonald S.M."/>
            <person name="Parker M.S."/>
            <person name="Rombauts S."/>
            <person name="Salamov A."/>
            <person name="Von Dassow P."/>
            <person name="Badger J.H."/>
            <person name="Coutinho P.M."/>
            <person name="Demir E."/>
            <person name="Dubchak I."/>
            <person name="Gentemann C."/>
            <person name="Eikrem W."/>
            <person name="Gready J.E."/>
            <person name="John U."/>
            <person name="Lanier W."/>
            <person name="Lindquist E.A."/>
            <person name="Lucas S."/>
            <person name="Mayer K.F."/>
            <person name="Moreau H."/>
            <person name="Not F."/>
            <person name="Otillar R."/>
            <person name="Panaud O."/>
            <person name="Pangilinan J."/>
            <person name="Paulsen I."/>
            <person name="Piegu B."/>
            <person name="Poliakov A."/>
            <person name="Robbens S."/>
            <person name="Schmutz J."/>
            <person name="Toulza E."/>
            <person name="Wyss T."/>
            <person name="Zelensky A."/>
            <person name="Zhou K."/>
            <person name="Armbrust E.V."/>
            <person name="Bhattacharya D."/>
            <person name="Goodenough U.W."/>
            <person name="Van de Peer Y."/>
            <person name="Grigoriev I.V."/>
        </authorList>
    </citation>
    <scope>NUCLEOTIDE SEQUENCE [LARGE SCALE GENOMIC DNA]</scope>
    <source>
        <strain evidence="16 17">CCMP1545</strain>
    </source>
</reference>
<evidence type="ECO:0000256" key="9">
    <source>
        <dbReference type="ARBA" id="ARBA00022842"/>
    </source>
</evidence>
<keyword evidence="7" id="KW-0106">Calcium</keyword>
<dbReference type="SUPFAM" id="SSF81665">
    <property type="entry name" value="Calcium ATPase, transmembrane domain M"/>
    <property type="match status" value="1"/>
</dbReference>
<proteinExistence type="predicted"/>
<feature type="transmembrane region" description="Helical" evidence="14">
    <location>
        <begin position="289"/>
        <end position="311"/>
    </location>
</feature>
<dbReference type="SUPFAM" id="SSF81660">
    <property type="entry name" value="Metal cation-transporting ATPase, ATP-binding domain N"/>
    <property type="match status" value="1"/>
</dbReference>
<keyword evidence="17" id="KW-1185">Reference proteome</keyword>
<feature type="transmembrane region" description="Helical" evidence="14">
    <location>
        <begin position="331"/>
        <end position="359"/>
    </location>
</feature>
<dbReference type="GO" id="GO:0016020">
    <property type="term" value="C:membrane"/>
    <property type="evidence" value="ECO:0007669"/>
    <property type="project" value="UniProtKB-SubCell"/>
</dbReference>
<evidence type="ECO:0000256" key="14">
    <source>
        <dbReference type="SAM" id="Phobius"/>
    </source>
</evidence>
<keyword evidence="10" id="KW-1278">Translocase</keyword>
<dbReference type="OrthoDB" id="3352408at2759"/>
<feature type="transmembrane region" description="Helical" evidence="14">
    <location>
        <begin position="869"/>
        <end position="891"/>
    </location>
</feature>
<dbReference type="InterPro" id="IPR023298">
    <property type="entry name" value="ATPase_P-typ_TM_dom_sf"/>
</dbReference>
<dbReference type="STRING" id="564608.C1N491"/>
<dbReference type="SUPFAM" id="SSF81653">
    <property type="entry name" value="Calcium ATPase, transduction domain A"/>
    <property type="match status" value="1"/>
</dbReference>
<dbReference type="GO" id="GO:0016887">
    <property type="term" value="F:ATP hydrolysis activity"/>
    <property type="evidence" value="ECO:0007669"/>
    <property type="project" value="InterPro"/>
</dbReference>
<evidence type="ECO:0000256" key="3">
    <source>
        <dbReference type="ARBA" id="ARBA00022448"/>
    </source>
</evidence>
<keyword evidence="4" id="KW-0109">Calcium transport</keyword>
<comment type="subcellular location">
    <subcellularLocation>
        <location evidence="1">Membrane</location>
        <topology evidence="1">Multi-pass membrane protein</topology>
    </subcellularLocation>
</comment>
<dbReference type="SFLD" id="SFLDF00027">
    <property type="entry name" value="p-type_atpase"/>
    <property type="match status" value="1"/>
</dbReference>
<dbReference type="eggNOG" id="KOG0202">
    <property type="taxonomic scope" value="Eukaryota"/>
</dbReference>
<dbReference type="InterPro" id="IPR023214">
    <property type="entry name" value="HAD_sf"/>
</dbReference>
<dbReference type="PANTHER" id="PTHR42861">
    <property type="entry name" value="CALCIUM-TRANSPORTING ATPASE"/>
    <property type="match status" value="1"/>
</dbReference>
<dbReference type="FunFam" id="1.20.1110.10:FF:000077">
    <property type="entry name" value="ECA1 (ER-TYPE CA2+-ATPASE 1)"/>
    <property type="match status" value="1"/>
</dbReference>
<evidence type="ECO:0000256" key="7">
    <source>
        <dbReference type="ARBA" id="ARBA00022837"/>
    </source>
</evidence>
<dbReference type="SFLD" id="SFLDS00003">
    <property type="entry name" value="Haloacid_Dehalogenase"/>
    <property type="match status" value="1"/>
</dbReference>
<feature type="transmembrane region" description="Helical" evidence="14">
    <location>
        <begin position="84"/>
        <end position="102"/>
    </location>
</feature>
<keyword evidence="8" id="KW-0067">ATP-binding</keyword>
<dbReference type="Pfam" id="PF00122">
    <property type="entry name" value="E1-E2_ATPase"/>
    <property type="match status" value="1"/>
</dbReference>
<protein>
    <recommendedName>
        <fullName evidence="2">P-type Ca(2+) transporter</fullName>
        <ecNumber evidence="2">7.2.2.10</ecNumber>
    </recommendedName>
</protein>
<name>C1N491_MICPC</name>
<keyword evidence="13 14" id="KW-0472">Membrane</keyword>
<dbReference type="Gene3D" id="3.40.1110.10">
    <property type="entry name" value="Calcium-transporting ATPase, cytoplasmic domain N"/>
    <property type="match status" value="1"/>
</dbReference>
<dbReference type="PRINTS" id="PR00119">
    <property type="entry name" value="CATATPASE"/>
</dbReference>
<dbReference type="Pfam" id="PF00690">
    <property type="entry name" value="Cation_ATPase_N"/>
    <property type="match status" value="1"/>
</dbReference>
<dbReference type="FunFam" id="2.70.150.10:FF:000014">
    <property type="entry name" value="Calcium-transporting ATPase, putative"/>
    <property type="match status" value="1"/>
</dbReference>
<keyword evidence="12" id="KW-0406">Ion transport</keyword>
<keyword evidence="6" id="KW-0547">Nucleotide-binding</keyword>
<dbReference type="InterPro" id="IPR018303">
    <property type="entry name" value="ATPase_P-typ_P_site"/>
</dbReference>
<dbReference type="PROSITE" id="PS00154">
    <property type="entry name" value="ATPASE_E1_E2"/>
    <property type="match status" value="1"/>
</dbReference>
<dbReference type="SUPFAM" id="SSF56784">
    <property type="entry name" value="HAD-like"/>
    <property type="match status" value="1"/>
</dbReference>
<evidence type="ECO:0000313" key="16">
    <source>
        <dbReference type="EMBL" id="EEH52688.1"/>
    </source>
</evidence>
<dbReference type="InterPro" id="IPR001757">
    <property type="entry name" value="P_typ_ATPase"/>
</dbReference>
<evidence type="ECO:0000256" key="6">
    <source>
        <dbReference type="ARBA" id="ARBA00022741"/>
    </source>
</evidence>
<dbReference type="FunFam" id="1.20.1110.10:FF:000065">
    <property type="entry name" value="Sarcoplasmic/endoplasmic reticulum calcium ATPase 1"/>
    <property type="match status" value="1"/>
</dbReference>
<dbReference type="Gene3D" id="2.70.150.10">
    <property type="entry name" value="Calcium-transporting ATPase, cytoplasmic transduction domain A"/>
    <property type="match status" value="1"/>
</dbReference>
<dbReference type="GO" id="GO:0005524">
    <property type="term" value="F:ATP binding"/>
    <property type="evidence" value="ECO:0007669"/>
    <property type="project" value="UniProtKB-KW"/>
</dbReference>
<evidence type="ECO:0000256" key="5">
    <source>
        <dbReference type="ARBA" id="ARBA00022692"/>
    </source>
</evidence>
<dbReference type="Proteomes" id="UP000001876">
    <property type="component" value="Unassembled WGS sequence"/>
</dbReference>
<dbReference type="InterPro" id="IPR036412">
    <property type="entry name" value="HAD-like_sf"/>
</dbReference>
<dbReference type="EMBL" id="GG663747">
    <property type="protein sequence ID" value="EEH52688.1"/>
    <property type="molecule type" value="Genomic_DNA"/>
</dbReference>
<feature type="domain" description="Cation-transporting P-type ATPase N-terminal" evidence="15">
    <location>
        <begin position="27"/>
        <end position="101"/>
    </location>
</feature>
<dbReference type="Pfam" id="PF13246">
    <property type="entry name" value="Cation_ATPase"/>
    <property type="match status" value="1"/>
</dbReference>
<dbReference type="GO" id="GO:0005388">
    <property type="term" value="F:P-type calcium transporter activity"/>
    <property type="evidence" value="ECO:0007669"/>
    <property type="project" value="UniProtKB-EC"/>
</dbReference>
<gene>
    <name evidence="16" type="ORF">MICPUCDRAFT_36018</name>
</gene>
<dbReference type="InterPro" id="IPR004014">
    <property type="entry name" value="ATPase_P-typ_cation-transptr_N"/>
</dbReference>
<dbReference type="GeneID" id="9688398"/>
<feature type="transmembrane region" description="Helical" evidence="14">
    <location>
        <begin position="994"/>
        <end position="1023"/>
    </location>
</feature>
<evidence type="ECO:0000256" key="12">
    <source>
        <dbReference type="ARBA" id="ARBA00023065"/>
    </source>
</evidence>
<dbReference type="FunFam" id="3.40.50.1000:FF:000083">
    <property type="entry name" value="Sodium/potassium-transporting ATPase subunit alpha"/>
    <property type="match status" value="1"/>
</dbReference>
<dbReference type="Pfam" id="PF00689">
    <property type="entry name" value="Cation_ATPase_C"/>
    <property type="match status" value="1"/>
</dbReference>
<dbReference type="NCBIfam" id="TIGR01494">
    <property type="entry name" value="ATPase_P-type"/>
    <property type="match status" value="2"/>
</dbReference>
<organism evidence="17">
    <name type="scientific">Micromonas pusilla (strain CCMP1545)</name>
    <name type="common">Picoplanktonic green alga</name>
    <dbReference type="NCBI Taxonomy" id="564608"/>
    <lineage>
        <taxon>Eukaryota</taxon>
        <taxon>Viridiplantae</taxon>
        <taxon>Chlorophyta</taxon>
        <taxon>Mamiellophyceae</taxon>
        <taxon>Mamiellales</taxon>
        <taxon>Mamiellaceae</taxon>
        <taxon>Micromonas</taxon>
    </lineage>
</organism>
<evidence type="ECO:0000256" key="8">
    <source>
        <dbReference type="ARBA" id="ARBA00022840"/>
    </source>
</evidence>
<keyword evidence="9" id="KW-0460">Magnesium</keyword>
<keyword evidence="5 14" id="KW-0812">Transmembrane</keyword>
<dbReference type="SFLD" id="SFLDG00002">
    <property type="entry name" value="C1.7:_P-type_atpase_like"/>
    <property type="match status" value="1"/>
</dbReference>
<dbReference type="AlphaFoldDB" id="C1N491"/>
<dbReference type="InterPro" id="IPR044492">
    <property type="entry name" value="P_typ_ATPase_HD_dom"/>
</dbReference>
<evidence type="ECO:0000313" key="17">
    <source>
        <dbReference type="Proteomes" id="UP000001876"/>
    </source>
</evidence>
<evidence type="ECO:0000256" key="1">
    <source>
        <dbReference type="ARBA" id="ARBA00004141"/>
    </source>
</evidence>
<evidence type="ECO:0000256" key="4">
    <source>
        <dbReference type="ARBA" id="ARBA00022568"/>
    </source>
</evidence>
<dbReference type="PRINTS" id="PR00121">
    <property type="entry name" value="NAKATPASE"/>
</dbReference>
<dbReference type="InterPro" id="IPR023299">
    <property type="entry name" value="ATPase_P-typ_cyto_dom_N"/>
</dbReference>
<evidence type="ECO:0000256" key="10">
    <source>
        <dbReference type="ARBA" id="ARBA00022967"/>
    </source>
</evidence>
<dbReference type="InterPro" id="IPR008250">
    <property type="entry name" value="ATPase_P-typ_transduc_dom_A_sf"/>
</dbReference>
<dbReference type="InterPro" id="IPR006068">
    <property type="entry name" value="ATPase_P-typ_cation-transptr_C"/>
</dbReference>
<accession>C1N491</accession>